<dbReference type="EMBL" id="AEJF01000248">
    <property type="protein sequence ID" value="KLU20596.1"/>
    <property type="molecule type" value="Genomic_DNA"/>
</dbReference>
<evidence type="ECO:0000313" key="1">
    <source>
        <dbReference type="EMBL" id="KLU20596.1"/>
    </source>
</evidence>
<dbReference type="Proteomes" id="UP000035963">
    <property type="component" value="Unassembled WGS sequence"/>
</dbReference>
<dbReference type="SUPFAM" id="SSF51395">
    <property type="entry name" value="FMN-linked oxidoreductases"/>
    <property type="match status" value="1"/>
</dbReference>
<protein>
    <submittedName>
        <fullName evidence="1">Uncharacterized protein</fullName>
    </submittedName>
</protein>
<keyword evidence="2" id="KW-1185">Reference proteome</keyword>
<reference evidence="1 2" key="1">
    <citation type="journal article" date="2015" name="Genome Announc.">
        <title>Draft Genome Sequence of Burkholderia sp. Strain PML1(12), an Ectomycorrhizosphere-Inhabiting Bacterium with Effective Mineral-Weathering Ability.</title>
        <authorList>
            <person name="Uroz S."/>
            <person name="Oger P."/>
        </authorList>
    </citation>
    <scope>NUCLEOTIDE SEQUENCE [LARGE SCALE GENOMIC DNA]</scope>
    <source>
        <strain evidence="2">PML1(12)</strain>
    </source>
</reference>
<evidence type="ECO:0000313" key="2">
    <source>
        <dbReference type="Proteomes" id="UP000035963"/>
    </source>
</evidence>
<sequence>MIKILEEAGIAHLSITEADWDNAPDLPKRIANGWPLNVIDPATVYGGAEEGFTDYPEYSGSGSNTAKAVLA</sequence>
<dbReference type="InterPro" id="IPR013785">
    <property type="entry name" value="Aldolase_TIM"/>
</dbReference>
<dbReference type="PATRIC" id="fig|908627.4.peg.9088"/>
<organism evidence="1 2">
    <name type="scientific">Caballeronia mineralivorans PML1(12)</name>
    <dbReference type="NCBI Taxonomy" id="908627"/>
    <lineage>
        <taxon>Bacteria</taxon>
        <taxon>Pseudomonadati</taxon>
        <taxon>Pseudomonadota</taxon>
        <taxon>Betaproteobacteria</taxon>
        <taxon>Burkholderiales</taxon>
        <taxon>Burkholderiaceae</taxon>
        <taxon>Caballeronia</taxon>
    </lineage>
</organism>
<gene>
    <name evidence="1" type="ORF">EOS_40520</name>
</gene>
<dbReference type="AlphaFoldDB" id="A0A0J1CJI7"/>
<name>A0A0J1CJI7_9BURK</name>
<proteinExistence type="predicted"/>
<accession>A0A0J1CJI7</accession>
<dbReference type="Gene3D" id="3.20.20.70">
    <property type="entry name" value="Aldolase class I"/>
    <property type="match status" value="1"/>
</dbReference>
<comment type="caution">
    <text evidence="1">The sequence shown here is derived from an EMBL/GenBank/DDBJ whole genome shotgun (WGS) entry which is preliminary data.</text>
</comment>